<dbReference type="Proteomes" id="UP001570071">
    <property type="component" value="Unassembled WGS sequence"/>
</dbReference>
<evidence type="ECO:0000313" key="2">
    <source>
        <dbReference type="Proteomes" id="UP001570071"/>
    </source>
</evidence>
<dbReference type="RefSeq" id="WP_269337302.1">
    <property type="nucleotide sequence ID" value="NZ_JBFSSG010000001.1"/>
</dbReference>
<name>A0ABV4MQY2_9VIBR</name>
<accession>A0ABV4MQY2</accession>
<proteinExistence type="predicted"/>
<protein>
    <submittedName>
        <fullName evidence="1">Uncharacterized protein</fullName>
    </submittedName>
</protein>
<comment type="caution">
    <text evidence="1">The sequence shown here is derived from an EMBL/GenBank/DDBJ whole genome shotgun (WGS) entry which is preliminary data.</text>
</comment>
<sequence>MPNSFFDNVQVLETENCDFHCECGQPLRSLDGDWLDVDLGKPVRGVGWMLWKWNCRDCGNVFSLSLGVVSNPQDEMIAIDNYQEAKTTRHVLIEKDGHKVFGIEQFDVNHQNPIADFASRQYECMAEYNIGPALSKKNLLERAVSIAGLLINRVQIDLPLANKTPEGIK</sequence>
<gene>
    <name evidence="1" type="ORF">AB6D66_00560</name>
</gene>
<evidence type="ECO:0000313" key="1">
    <source>
        <dbReference type="EMBL" id="MEZ8719536.1"/>
    </source>
</evidence>
<dbReference type="EMBL" id="JBFSSG010000001">
    <property type="protein sequence ID" value="MEZ8719536.1"/>
    <property type="molecule type" value="Genomic_DNA"/>
</dbReference>
<organism evidence="1 2">
    <name type="scientific">Vibrio pomeroyi</name>
    <dbReference type="NCBI Taxonomy" id="198832"/>
    <lineage>
        <taxon>Bacteria</taxon>
        <taxon>Pseudomonadati</taxon>
        <taxon>Pseudomonadota</taxon>
        <taxon>Gammaproteobacteria</taxon>
        <taxon>Vibrionales</taxon>
        <taxon>Vibrionaceae</taxon>
        <taxon>Vibrio</taxon>
    </lineage>
</organism>
<keyword evidence="2" id="KW-1185">Reference proteome</keyword>
<reference evidence="1 2" key="1">
    <citation type="journal article" date="2024" name="ISME J.">
        <title>Tailless and filamentous prophages are predominant in marine Vibrio.</title>
        <authorList>
            <person name="Steensen K."/>
            <person name="Seneca J."/>
            <person name="Bartlau N."/>
            <person name="Yu X.A."/>
            <person name="Hussain F.A."/>
            <person name="Polz M.F."/>
        </authorList>
    </citation>
    <scope>NUCLEOTIDE SEQUENCE [LARGE SCALE GENOMIC DNA]</scope>
    <source>
        <strain evidence="1 2">10N.239.312.F12</strain>
    </source>
</reference>